<dbReference type="InterPro" id="IPR013538">
    <property type="entry name" value="ASHA1/2-like_C"/>
</dbReference>
<evidence type="ECO:0000259" key="2">
    <source>
        <dbReference type="Pfam" id="PF08327"/>
    </source>
</evidence>
<dbReference type="CDD" id="cd07825">
    <property type="entry name" value="SRPBCC_7"/>
    <property type="match status" value="1"/>
</dbReference>
<dbReference type="InterPro" id="IPR023393">
    <property type="entry name" value="START-like_dom_sf"/>
</dbReference>
<organism evidence="3 4">
    <name type="scientific">Auritidibacter ignavus</name>
    <dbReference type="NCBI Taxonomy" id="678932"/>
    <lineage>
        <taxon>Bacteria</taxon>
        <taxon>Bacillati</taxon>
        <taxon>Actinomycetota</taxon>
        <taxon>Actinomycetes</taxon>
        <taxon>Micrococcales</taxon>
        <taxon>Micrococcaceae</taxon>
        <taxon>Auritidibacter</taxon>
    </lineage>
</organism>
<feature type="domain" description="Activator of Hsp90 ATPase homologue 1/2-like C-terminal" evidence="2">
    <location>
        <begin position="20"/>
        <end position="158"/>
    </location>
</feature>
<dbReference type="GeneID" id="83695931"/>
<dbReference type="SUPFAM" id="SSF55961">
    <property type="entry name" value="Bet v1-like"/>
    <property type="match status" value="1"/>
</dbReference>
<evidence type="ECO:0000313" key="4">
    <source>
        <dbReference type="Proteomes" id="UP001224674"/>
    </source>
</evidence>
<protein>
    <submittedName>
        <fullName evidence="3">SRPBCC family protein</fullName>
    </submittedName>
</protein>
<dbReference type="Pfam" id="PF08327">
    <property type="entry name" value="AHSA1"/>
    <property type="match status" value="1"/>
</dbReference>
<proteinExistence type="inferred from homology"/>
<dbReference type="EMBL" id="CP122566">
    <property type="protein sequence ID" value="WGH92359.1"/>
    <property type="molecule type" value="Genomic_DNA"/>
</dbReference>
<reference evidence="3 4" key="1">
    <citation type="submission" date="2023-03" db="EMBL/GenBank/DDBJ databases">
        <title>Complete genome sequences of several Auritidibacter ignavus strains isolated from ear infections.</title>
        <authorList>
            <person name="Baehr T."/>
            <person name="Baumhoegger A.M."/>
        </authorList>
    </citation>
    <scope>NUCLEOTIDE SEQUENCE [LARGE SCALE GENOMIC DNA]</scope>
    <source>
        <strain evidence="3 4">BABAE-6</strain>
    </source>
</reference>
<name>A0AAJ6AHG5_9MICC</name>
<dbReference type="AlphaFoldDB" id="A0AAJ6AHG5"/>
<accession>A0AAJ6AHG5</accession>
<sequence length="163" mass="18292">MTTNQTAHGETQIQVSRIIDAPNKEIFQVLTLPDNHARIDGTSTVVSEDKTDRIQQVGDVFRMNMTGDHMGGDYKTDNHVVAYDENQLLGWKTAPAGTEPPGWQWIYELEPLDSDQTRVTLTYDWSQVTDQDLLAKNLFPLFTEEQLEGSLNNLAAIVGPESE</sequence>
<gene>
    <name evidence="3" type="ORF">QDX21_08500</name>
</gene>
<dbReference type="Proteomes" id="UP001224674">
    <property type="component" value="Chromosome"/>
</dbReference>
<dbReference type="Gene3D" id="3.30.530.20">
    <property type="match status" value="1"/>
</dbReference>
<dbReference type="RefSeq" id="WP_110099959.1">
    <property type="nucleotide sequence ID" value="NZ_CP122561.1"/>
</dbReference>
<keyword evidence="4" id="KW-1185">Reference proteome</keyword>
<evidence type="ECO:0000256" key="1">
    <source>
        <dbReference type="ARBA" id="ARBA00006817"/>
    </source>
</evidence>
<comment type="similarity">
    <text evidence="1">Belongs to the AHA1 family.</text>
</comment>
<evidence type="ECO:0000313" key="3">
    <source>
        <dbReference type="EMBL" id="WGH92359.1"/>
    </source>
</evidence>